<keyword evidence="4 5" id="KW-0472">Membrane</keyword>
<evidence type="ECO:0000256" key="2">
    <source>
        <dbReference type="ARBA" id="ARBA00022475"/>
    </source>
</evidence>
<feature type="transmembrane region" description="Helical" evidence="5">
    <location>
        <begin position="97"/>
        <end position="119"/>
    </location>
</feature>
<dbReference type="InterPro" id="IPR002550">
    <property type="entry name" value="CNNM"/>
</dbReference>
<dbReference type="PANTHER" id="PTHR43099:SF5">
    <property type="entry name" value="HLYC_CORC FAMILY TRANSPORTER"/>
    <property type="match status" value="1"/>
</dbReference>
<name>A0A160PPW7_9CORY</name>
<evidence type="ECO:0000313" key="9">
    <source>
        <dbReference type="Proteomes" id="UP000218244"/>
    </source>
</evidence>
<dbReference type="PROSITE" id="PS51846">
    <property type="entry name" value="CNNM"/>
    <property type="match status" value="1"/>
</dbReference>
<dbReference type="Gene3D" id="3.90.1280.20">
    <property type="match status" value="1"/>
</dbReference>
<feature type="domain" description="CBS" evidence="6">
    <location>
        <begin position="280"/>
        <end position="336"/>
    </location>
</feature>
<dbReference type="Proteomes" id="UP000218244">
    <property type="component" value="Chromosome"/>
</dbReference>
<evidence type="ECO:0000256" key="5">
    <source>
        <dbReference type="SAM" id="Phobius"/>
    </source>
</evidence>
<evidence type="ECO:0000313" key="8">
    <source>
        <dbReference type="EMBL" id="BAU95576.1"/>
    </source>
</evidence>
<dbReference type="InterPro" id="IPR000644">
    <property type="entry name" value="CBS_dom"/>
</dbReference>
<evidence type="ECO:0008006" key="10">
    <source>
        <dbReference type="Google" id="ProtNLM"/>
    </source>
</evidence>
<keyword evidence="4 5" id="KW-1133">Transmembrane helix</keyword>
<feature type="domain" description="CNNM transmembrane" evidence="7">
    <location>
        <begin position="1"/>
        <end position="203"/>
    </location>
</feature>
<evidence type="ECO:0000259" key="7">
    <source>
        <dbReference type="PROSITE" id="PS51846"/>
    </source>
</evidence>
<evidence type="ECO:0000259" key="6">
    <source>
        <dbReference type="PROSITE" id="PS51371"/>
    </source>
</evidence>
<keyword evidence="4 5" id="KW-0812">Transmembrane</keyword>
<sequence>MMHWYVALPVTIVLIVLSAFFVIIEFALLAARRNRLEDTVETSRSSRAALRSLNELTLMLAGAQLGITVVTFALGAITKPWVHHAMMPLFELANIPLVAADIIAFILSLFIVTFLHLVIGEMAPKSWAIAHPETALRTIALPARGFINLLRPLLQWINKMANALVRKAGETPIDRAAAGGYDADTLHALVEHSHKTGALDARSATQISGIIALEKTTVSQMLRTPFEPLRATATVAQVQSTAKRSGNLRVLIDAPSHSIPHVIHVRDTLDASKDAQASAWSRPILTVSENTTIQEALELMRAENEQIGAVVSADGETMLGVISWDDMLKYVWPVAG</sequence>
<evidence type="ECO:0000256" key="4">
    <source>
        <dbReference type="PROSITE-ProRule" id="PRU01193"/>
    </source>
</evidence>
<keyword evidence="9" id="KW-1185">Reference proteome</keyword>
<dbReference type="GO" id="GO:0005886">
    <property type="term" value="C:plasma membrane"/>
    <property type="evidence" value="ECO:0007669"/>
    <property type="project" value="UniProtKB-SubCell"/>
</dbReference>
<dbReference type="AlphaFoldDB" id="A0A160PPW7"/>
<evidence type="ECO:0000256" key="3">
    <source>
        <dbReference type="PROSITE-ProRule" id="PRU00703"/>
    </source>
</evidence>
<dbReference type="PROSITE" id="PS51371">
    <property type="entry name" value="CBS"/>
    <property type="match status" value="1"/>
</dbReference>
<dbReference type="PANTHER" id="PTHR43099">
    <property type="entry name" value="UPF0053 PROTEIN YRKA"/>
    <property type="match status" value="1"/>
</dbReference>
<dbReference type="RefSeq" id="WP_096455432.1">
    <property type="nucleotide sequence ID" value="NZ_AP017369.1"/>
</dbReference>
<feature type="transmembrane region" description="Helical" evidence="5">
    <location>
        <begin position="52"/>
        <end position="77"/>
    </location>
</feature>
<keyword evidence="3" id="KW-0129">CBS domain</keyword>
<comment type="subcellular location">
    <subcellularLocation>
        <location evidence="1">Cell membrane</location>
        <topology evidence="1">Multi-pass membrane protein</topology>
    </subcellularLocation>
</comment>
<dbReference type="Gene3D" id="3.10.580.10">
    <property type="entry name" value="CBS-domain"/>
    <property type="match status" value="1"/>
</dbReference>
<dbReference type="SUPFAM" id="SSF54631">
    <property type="entry name" value="CBS-domain pair"/>
    <property type="match status" value="1"/>
</dbReference>
<dbReference type="KEGG" id="csur:N24_1314"/>
<dbReference type="Pfam" id="PF01595">
    <property type="entry name" value="CNNM"/>
    <property type="match status" value="1"/>
</dbReference>
<organism evidence="8 9">
    <name type="scientific">Corynebacterium suranareeae</name>
    <dbReference type="NCBI Taxonomy" id="2506452"/>
    <lineage>
        <taxon>Bacteria</taxon>
        <taxon>Bacillati</taxon>
        <taxon>Actinomycetota</taxon>
        <taxon>Actinomycetes</taxon>
        <taxon>Mycobacteriales</taxon>
        <taxon>Corynebacteriaceae</taxon>
        <taxon>Corynebacterium</taxon>
    </lineage>
</organism>
<dbReference type="Pfam" id="PF00571">
    <property type="entry name" value="CBS"/>
    <property type="match status" value="1"/>
</dbReference>
<protein>
    <recommendedName>
        <fullName evidence="10">CBS domain-containing protein</fullName>
    </recommendedName>
</protein>
<keyword evidence="2" id="KW-1003">Cell membrane</keyword>
<gene>
    <name evidence="8" type="ORF">N24_1314</name>
</gene>
<proteinExistence type="predicted"/>
<accession>A0A160PPW7</accession>
<reference evidence="8 9" key="1">
    <citation type="submission" date="2016-02" db="EMBL/GenBank/DDBJ databases">
        <title>Corynebacterium glutamicum N24 whole genome sequencing project.</title>
        <authorList>
            <person name="Matsutani M."/>
            <person name="Nangtapong N."/>
            <person name="Yakushi T."/>
            <person name="Matsushita K."/>
        </authorList>
    </citation>
    <scope>NUCLEOTIDE SEQUENCE [LARGE SCALE GENOMIC DNA]</scope>
    <source>
        <strain evidence="8 9">N24</strain>
    </source>
</reference>
<dbReference type="EMBL" id="AP017369">
    <property type="protein sequence ID" value="BAU95576.1"/>
    <property type="molecule type" value="Genomic_DNA"/>
</dbReference>
<dbReference type="InterPro" id="IPR046342">
    <property type="entry name" value="CBS_dom_sf"/>
</dbReference>
<evidence type="ECO:0000256" key="1">
    <source>
        <dbReference type="ARBA" id="ARBA00004651"/>
    </source>
</evidence>
<dbReference type="InterPro" id="IPR051676">
    <property type="entry name" value="UPF0053_domain"/>
</dbReference>
<feature type="transmembrane region" description="Helical" evidence="5">
    <location>
        <begin position="6"/>
        <end position="31"/>
    </location>
</feature>